<feature type="region of interest" description="Disordered" evidence="1">
    <location>
        <begin position="67"/>
        <end position="89"/>
    </location>
</feature>
<evidence type="ECO:0000256" key="1">
    <source>
        <dbReference type="SAM" id="MobiDB-lite"/>
    </source>
</evidence>
<reference evidence="2 4" key="1">
    <citation type="journal article" date="2008" name="Science">
        <title>The Physcomitrella genome reveals evolutionary insights into the conquest of land by plants.</title>
        <authorList>
            <person name="Rensing S."/>
            <person name="Lang D."/>
            <person name="Zimmer A."/>
            <person name="Terry A."/>
            <person name="Salamov A."/>
            <person name="Shapiro H."/>
            <person name="Nishiyama T."/>
            <person name="Perroud P.-F."/>
            <person name="Lindquist E."/>
            <person name="Kamisugi Y."/>
            <person name="Tanahashi T."/>
            <person name="Sakakibara K."/>
            <person name="Fujita T."/>
            <person name="Oishi K."/>
            <person name="Shin-I T."/>
            <person name="Kuroki Y."/>
            <person name="Toyoda A."/>
            <person name="Suzuki Y."/>
            <person name="Hashimoto A."/>
            <person name="Yamaguchi K."/>
            <person name="Sugano A."/>
            <person name="Kohara Y."/>
            <person name="Fujiyama A."/>
            <person name="Anterola A."/>
            <person name="Aoki S."/>
            <person name="Ashton N."/>
            <person name="Barbazuk W.B."/>
            <person name="Barker E."/>
            <person name="Bennetzen J."/>
            <person name="Bezanilla M."/>
            <person name="Blankenship R."/>
            <person name="Cho S.H."/>
            <person name="Dutcher S."/>
            <person name="Estelle M."/>
            <person name="Fawcett J.A."/>
            <person name="Gundlach H."/>
            <person name="Hanada K."/>
            <person name="Heyl A."/>
            <person name="Hicks K.A."/>
            <person name="Hugh J."/>
            <person name="Lohr M."/>
            <person name="Mayer K."/>
            <person name="Melkozernov A."/>
            <person name="Murata T."/>
            <person name="Nelson D."/>
            <person name="Pils B."/>
            <person name="Prigge M."/>
            <person name="Reiss B."/>
            <person name="Renner T."/>
            <person name="Rombauts S."/>
            <person name="Rushton P."/>
            <person name="Sanderfoot A."/>
            <person name="Schween G."/>
            <person name="Shiu S.-H."/>
            <person name="Stueber K."/>
            <person name="Theodoulou F.L."/>
            <person name="Tu H."/>
            <person name="Van de Peer Y."/>
            <person name="Verrier P.J."/>
            <person name="Waters E."/>
            <person name="Wood A."/>
            <person name="Yang L."/>
            <person name="Cove D."/>
            <person name="Cuming A."/>
            <person name="Hasebe M."/>
            <person name="Lucas S."/>
            <person name="Mishler D.B."/>
            <person name="Reski R."/>
            <person name="Grigoriev I."/>
            <person name="Quatrano R.S."/>
            <person name="Boore J.L."/>
        </authorList>
    </citation>
    <scope>NUCLEOTIDE SEQUENCE [LARGE SCALE GENOMIC DNA]</scope>
    <source>
        <strain evidence="3 4">cv. Gransden 2004</strain>
    </source>
</reference>
<protein>
    <submittedName>
        <fullName evidence="2 3">Uncharacterized protein</fullName>
    </submittedName>
</protein>
<evidence type="ECO:0000313" key="3">
    <source>
        <dbReference type="EnsemblPlants" id="PAC:32968864.CDS.1"/>
    </source>
</evidence>
<evidence type="ECO:0000313" key="2">
    <source>
        <dbReference type="EMBL" id="PNR62435.1"/>
    </source>
</evidence>
<dbReference type="Gramene" id="Pp3c1_19800V3.1">
    <property type="protein sequence ID" value="PAC:32968864.CDS.1"/>
    <property type="gene ID" value="Pp3c1_19800"/>
</dbReference>
<dbReference type="EnsemblPlants" id="Pp3c1_19800V3.1">
    <property type="protein sequence ID" value="PAC:32968864.CDS.1"/>
    <property type="gene ID" value="Pp3c1_19800"/>
</dbReference>
<sequence length="89" mass="10238">MPLLRCVEQLHSDRTLRGVKSDFVVKFLRMWLHRACKELFVLRQCGIAQARCVTALSLTARTRHGSEPLLSSSFRGREASDSRRPHWCA</sequence>
<evidence type="ECO:0000313" key="4">
    <source>
        <dbReference type="Proteomes" id="UP000006727"/>
    </source>
</evidence>
<keyword evidence="4" id="KW-1185">Reference proteome</keyword>
<dbReference type="AlphaFoldDB" id="A0A2K1L8S3"/>
<dbReference type="EMBL" id="ABEU02000001">
    <property type="protein sequence ID" value="PNR62435.1"/>
    <property type="molecule type" value="Genomic_DNA"/>
</dbReference>
<dbReference type="Proteomes" id="UP000006727">
    <property type="component" value="Chromosome 1"/>
</dbReference>
<gene>
    <name evidence="2" type="ORF">PHYPA_000859</name>
</gene>
<proteinExistence type="predicted"/>
<name>A0A2K1L8S3_PHYPA</name>
<dbReference type="PaxDb" id="3218-PP1S43_176V6.1"/>
<accession>A0A2K1L8S3</accession>
<dbReference type="InParanoid" id="A0A2K1L8S3"/>
<reference evidence="2 4" key="2">
    <citation type="journal article" date="2018" name="Plant J.">
        <title>The Physcomitrella patens chromosome-scale assembly reveals moss genome structure and evolution.</title>
        <authorList>
            <person name="Lang D."/>
            <person name="Ullrich K.K."/>
            <person name="Murat F."/>
            <person name="Fuchs J."/>
            <person name="Jenkins J."/>
            <person name="Haas F.B."/>
            <person name="Piednoel M."/>
            <person name="Gundlach H."/>
            <person name="Van Bel M."/>
            <person name="Meyberg R."/>
            <person name="Vives C."/>
            <person name="Morata J."/>
            <person name="Symeonidi A."/>
            <person name="Hiss M."/>
            <person name="Muchero W."/>
            <person name="Kamisugi Y."/>
            <person name="Saleh O."/>
            <person name="Blanc G."/>
            <person name="Decker E.L."/>
            <person name="van Gessel N."/>
            <person name="Grimwood J."/>
            <person name="Hayes R.D."/>
            <person name="Graham S.W."/>
            <person name="Gunter L.E."/>
            <person name="McDaniel S.F."/>
            <person name="Hoernstein S.N.W."/>
            <person name="Larsson A."/>
            <person name="Li F.W."/>
            <person name="Perroud P.F."/>
            <person name="Phillips J."/>
            <person name="Ranjan P."/>
            <person name="Rokshar D.S."/>
            <person name="Rothfels C.J."/>
            <person name="Schneider L."/>
            <person name="Shu S."/>
            <person name="Stevenson D.W."/>
            <person name="Thummler F."/>
            <person name="Tillich M."/>
            <person name="Villarreal Aguilar J.C."/>
            <person name="Widiez T."/>
            <person name="Wong G.K."/>
            <person name="Wymore A."/>
            <person name="Zhang Y."/>
            <person name="Zimmer A.D."/>
            <person name="Quatrano R.S."/>
            <person name="Mayer K.F.X."/>
            <person name="Goodstein D."/>
            <person name="Casacuberta J.M."/>
            <person name="Vandepoele K."/>
            <person name="Reski R."/>
            <person name="Cuming A.C."/>
            <person name="Tuskan G.A."/>
            <person name="Maumus F."/>
            <person name="Salse J."/>
            <person name="Schmutz J."/>
            <person name="Rensing S.A."/>
        </authorList>
    </citation>
    <scope>NUCLEOTIDE SEQUENCE [LARGE SCALE GENOMIC DNA]</scope>
    <source>
        <strain evidence="3 4">cv. Gransden 2004</strain>
    </source>
</reference>
<reference evidence="3" key="3">
    <citation type="submission" date="2020-12" db="UniProtKB">
        <authorList>
            <consortium name="EnsemblPlants"/>
        </authorList>
    </citation>
    <scope>IDENTIFICATION</scope>
</reference>
<organism evidence="2">
    <name type="scientific">Physcomitrium patens</name>
    <name type="common">Spreading-leaved earth moss</name>
    <name type="synonym">Physcomitrella patens</name>
    <dbReference type="NCBI Taxonomy" id="3218"/>
    <lineage>
        <taxon>Eukaryota</taxon>
        <taxon>Viridiplantae</taxon>
        <taxon>Streptophyta</taxon>
        <taxon>Embryophyta</taxon>
        <taxon>Bryophyta</taxon>
        <taxon>Bryophytina</taxon>
        <taxon>Bryopsida</taxon>
        <taxon>Funariidae</taxon>
        <taxon>Funariales</taxon>
        <taxon>Funariaceae</taxon>
        <taxon>Physcomitrium</taxon>
    </lineage>
</organism>
<feature type="compositionally biased region" description="Basic and acidic residues" evidence="1">
    <location>
        <begin position="75"/>
        <end position="89"/>
    </location>
</feature>